<dbReference type="Pfam" id="PF13410">
    <property type="entry name" value="GST_C_2"/>
    <property type="match status" value="1"/>
</dbReference>
<dbReference type="PROSITE" id="PS50405">
    <property type="entry name" value="GST_CTER"/>
    <property type="match status" value="1"/>
</dbReference>
<feature type="binding site" evidence="2">
    <location>
        <begin position="125"/>
        <end position="128"/>
    </location>
    <ligand>
        <name>glutathione</name>
        <dbReference type="ChEBI" id="CHEBI:57925"/>
    </ligand>
</feature>
<dbReference type="GO" id="GO:0005737">
    <property type="term" value="C:cytoplasm"/>
    <property type="evidence" value="ECO:0007669"/>
    <property type="project" value="TreeGrafter"/>
</dbReference>
<dbReference type="PANTHER" id="PTHR32419:SF6">
    <property type="entry name" value="GLUTATHIONE S-TRANSFERASE OMEGA-LIKE 1-RELATED"/>
    <property type="match status" value="1"/>
</dbReference>
<dbReference type="AlphaFoldDB" id="A0A6B3SQL7"/>
<dbReference type="InterPro" id="IPR010987">
    <property type="entry name" value="Glutathione-S-Trfase_C-like"/>
</dbReference>
<dbReference type="InterPro" id="IPR004045">
    <property type="entry name" value="Glutathione_S-Trfase_N"/>
</dbReference>
<comment type="caution">
    <text evidence="5">The sequence shown here is derived from an EMBL/GenBank/DDBJ whole genome shotgun (WGS) entry which is preliminary data.</text>
</comment>
<reference evidence="5 6" key="1">
    <citation type="submission" date="2020-02" db="EMBL/GenBank/DDBJ databases">
        <authorList>
            <person name="Kim M.K."/>
        </authorList>
    </citation>
    <scope>NUCLEOTIDE SEQUENCE [LARGE SCALE GENOMIC DNA]</scope>
    <source>
        <strain evidence="5 6">17J57-3</strain>
    </source>
</reference>
<dbReference type="SUPFAM" id="SSF47616">
    <property type="entry name" value="GST C-terminal domain-like"/>
    <property type="match status" value="1"/>
</dbReference>
<feature type="binding site" evidence="2">
    <location>
        <begin position="143"/>
        <end position="144"/>
    </location>
    <ligand>
        <name>glutathione</name>
        <dbReference type="ChEBI" id="CHEBI:57925"/>
    </ligand>
</feature>
<dbReference type="SFLD" id="SFLDG01206">
    <property type="entry name" value="Xi.1"/>
    <property type="match status" value="1"/>
</dbReference>
<evidence type="ECO:0000256" key="1">
    <source>
        <dbReference type="PIRSR" id="PIRSR015753-1"/>
    </source>
</evidence>
<proteinExistence type="predicted"/>
<feature type="binding site" evidence="2">
    <location>
        <position position="95"/>
    </location>
    <ligand>
        <name>glutathione</name>
        <dbReference type="ChEBI" id="CHEBI:57925"/>
    </ligand>
</feature>
<name>A0A6B3SQL7_9BURK</name>
<keyword evidence="5" id="KW-0808">Transferase</keyword>
<dbReference type="InterPro" id="IPR040079">
    <property type="entry name" value="Glutathione_S-Trfase"/>
</dbReference>
<organism evidence="5 6">
    <name type="scientific">Noviherbaspirillum galbum</name>
    <dbReference type="NCBI Taxonomy" id="2709383"/>
    <lineage>
        <taxon>Bacteria</taxon>
        <taxon>Pseudomonadati</taxon>
        <taxon>Pseudomonadota</taxon>
        <taxon>Betaproteobacteria</taxon>
        <taxon>Burkholderiales</taxon>
        <taxon>Oxalobacteraceae</taxon>
        <taxon>Noviherbaspirillum</taxon>
    </lineage>
</organism>
<dbReference type="Proteomes" id="UP000482155">
    <property type="component" value="Unassembled WGS sequence"/>
</dbReference>
<dbReference type="SFLD" id="SFLDG01148">
    <property type="entry name" value="Xi_(cytGST)"/>
    <property type="match status" value="1"/>
</dbReference>
<dbReference type="CDD" id="cd03190">
    <property type="entry name" value="GST_C_Omega_like"/>
    <property type="match status" value="1"/>
</dbReference>
<evidence type="ECO:0000313" key="5">
    <source>
        <dbReference type="EMBL" id="NEX59949.1"/>
    </source>
</evidence>
<dbReference type="InterPro" id="IPR036249">
    <property type="entry name" value="Thioredoxin-like_sf"/>
</dbReference>
<dbReference type="Gene3D" id="1.20.1050.10">
    <property type="match status" value="1"/>
</dbReference>
<keyword evidence="6" id="KW-1185">Reference proteome</keyword>
<dbReference type="PANTHER" id="PTHR32419">
    <property type="entry name" value="GLUTATHIONYL-HYDROQUINONE REDUCTASE"/>
    <property type="match status" value="1"/>
</dbReference>
<gene>
    <name evidence="5" type="ORF">G3574_02560</name>
</gene>
<dbReference type="PIRSF" id="PIRSF015753">
    <property type="entry name" value="GST"/>
    <property type="match status" value="1"/>
</dbReference>
<dbReference type="Gene3D" id="3.40.30.10">
    <property type="entry name" value="Glutaredoxin"/>
    <property type="match status" value="1"/>
</dbReference>
<dbReference type="InterPro" id="IPR047047">
    <property type="entry name" value="GST_Omega-like_C"/>
</dbReference>
<dbReference type="FunFam" id="3.40.30.10:FF:000058">
    <property type="entry name" value="Glutathione S-transferase, omega"/>
    <property type="match status" value="1"/>
</dbReference>
<dbReference type="SUPFAM" id="SSF52833">
    <property type="entry name" value="Thioredoxin-like"/>
    <property type="match status" value="1"/>
</dbReference>
<dbReference type="InterPro" id="IPR016639">
    <property type="entry name" value="GST_Omega/GSH"/>
</dbReference>
<feature type="active site" description="Proton donor/acceptor" evidence="1">
    <location>
        <position position="190"/>
    </location>
</feature>
<feature type="site" description="Lowers pKa of active site Cys" evidence="3">
    <location>
        <position position="248"/>
    </location>
</feature>
<dbReference type="Pfam" id="PF13409">
    <property type="entry name" value="GST_N_2"/>
    <property type="match status" value="1"/>
</dbReference>
<dbReference type="SFLD" id="SFLDS00019">
    <property type="entry name" value="Glutathione_Transferase_(cytos"/>
    <property type="match status" value="1"/>
</dbReference>
<protein>
    <submittedName>
        <fullName evidence="5">Glutathione S-transferase family protein</fullName>
    </submittedName>
</protein>
<dbReference type="GO" id="GO:0004364">
    <property type="term" value="F:glutathione transferase activity"/>
    <property type="evidence" value="ECO:0007669"/>
    <property type="project" value="InterPro"/>
</dbReference>
<feature type="active site" description="Nucleophile" evidence="1">
    <location>
        <position position="63"/>
    </location>
</feature>
<accession>A0A6B3SQL7</accession>
<feature type="domain" description="GST C-terminal" evidence="4">
    <location>
        <begin position="167"/>
        <end position="291"/>
    </location>
</feature>
<sequence length="317" mass="36467">MSGYLDHGKWRDGWYDTAPSKGQFVRTTSAFRHRIVPPDAAADGEERFIAEPGRYHLYVSLACPWAHRTLIVRALKKLEPVISVSVVEPVMTQGWSFSDALPDHLYRHQFLHQLYAQADPSYTGRILVPVLWDRKTSSIVNNESSEIIRMLNGAFEHWADRSVDLYPAALRGDIDEINSFTYEAINNGVYRCGFATTQEAYEEAYVRLFAALDDIERRLEGKDYLVGNRPTEADWRLFTTLIRFDAVYYSHFKCNRNRIADMPNLASYARRLYRVPGIAATVDMDHIKRHYFMSHPHINPTRIVPAGPATNYFDALD</sequence>
<evidence type="ECO:0000256" key="3">
    <source>
        <dbReference type="PIRSR" id="PIRSR015753-3"/>
    </source>
</evidence>
<evidence type="ECO:0000259" key="4">
    <source>
        <dbReference type="PROSITE" id="PS50405"/>
    </source>
</evidence>
<dbReference type="EMBL" id="JAAIVB010000010">
    <property type="protein sequence ID" value="NEX59949.1"/>
    <property type="molecule type" value="Genomic_DNA"/>
</dbReference>
<feature type="site" description="Lowers pKa of active site Cys" evidence="3">
    <location>
        <position position="291"/>
    </location>
</feature>
<dbReference type="InterPro" id="IPR036282">
    <property type="entry name" value="Glutathione-S-Trfase_C_sf"/>
</dbReference>
<evidence type="ECO:0000256" key="2">
    <source>
        <dbReference type="PIRSR" id="PIRSR015753-2"/>
    </source>
</evidence>
<evidence type="ECO:0000313" key="6">
    <source>
        <dbReference type="Proteomes" id="UP000482155"/>
    </source>
</evidence>